<feature type="chain" id="PRO_5047302467" evidence="1">
    <location>
        <begin position="28"/>
        <end position="327"/>
    </location>
</feature>
<keyword evidence="4" id="KW-1185">Reference proteome</keyword>
<dbReference type="InterPro" id="IPR027939">
    <property type="entry name" value="NMT1/THI5"/>
</dbReference>
<sequence length="327" mass="34743">MPALTRRAIGAAALGLSAATLIRPAAAAEKVTYLFPAPSFLPAFVPHHLAQQRGYFRDEGVEVAFQLGRGGADVAKQVALGNAEIGGGSGDTSMIVRANGLPVRAVALLGGGSLYQVATRRDRNIRSLADLRGKKIGVIAFQDTGYYALLGALAGSGIAKNEVQIQAVGPAGMVQLMVSGSLDGITATPDWADNIETAGTAIDYHELAQVFPSMAQAILTSDRMVHDRPAAVRGVVRGIMRGVKACMDDPASAARDFCRAVPQQAGKEVEIERILRRYVTQVYPPRPGTDLGKFDPQRLALIQKSYMDNGVIQEAVPVQDLYSNEFV</sequence>
<name>A0ABV6J0S6_9PROT</name>
<evidence type="ECO:0000313" key="3">
    <source>
        <dbReference type="EMBL" id="MFC0389457.1"/>
    </source>
</evidence>
<evidence type="ECO:0000259" key="2">
    <source>
        <dbReference type="Pfam" id="PF09084"/>
    </source>
</evidence>
<feature type="domain" description="SsuA/THI5-like" evidence="2">
    <location>
        <begin position="43"/>
        <end position="253"/>
    </location>
</feature>
<evidence type="ECO:0000256" key="1">
    <source>
        <dbReference type="SAM" id="SignalP"/>
    </source>
</evidence>
<reference evidence="3 4" key="1">
    <citation type="submission" date="2024-09" db="EMBL/GenBank/DDBJ databases">
        <authorList>
            <person name="Sun Q."/>
            <person name="Mori K."/>
        </authorList>
    </citation>
    <scope>NUCLEOTIDE SEQUENCE [LARGE SCALE GENOMIC DNA]</scope>
    <source>
        <strain evidence="3 4">CCM 7468</strain>
    </source>
</reference>
<dbReference type="EMBL" id="JBHLVZ010000113">
    <property type="protein sequence ID" value="MFC0389457.1"/>
    <property type="molecule type" value="Genomic_DNA"/>
</dbReference>
<gene>
    <name evidence="3" type="ORF">ACFFIC_28500</name>
</gene>
<proteinExistence type="predicted"/>
<dbReference type="PANTHER" id="PTHR31528:SF15">
    <property type="entry name" value="RIBOFLAVIN-BINDING PROTEIN RIBY"/>
    <property type="match status" value="1"/>
</dbReference>
<dbReference type="Pfam" id="PF09084">
    <property type="entry name" value="NMT1"/>
    <property type="match status" value="1"/>
</dbReference>
<keyword evidence="1" id="KW-0732">Signal</keyword>
<dbReference type="InterPro" id="IPR015168">
    <property type="entry name" value="SsuA/THI5"/>
</dbReference>
<dbReference type="Gene3D" id="3.40.190.10">
    <property type="entry name" value="Periplasmic binding protein-like II"/>
    <property type="match status" value="2"/>
</dbReference>
<protein>
    <submittedName>
        <fullName evidence="3">ABC transporter substrate-binding protein</fullName>
    </submittedName>
</protein>
<organism evidence="3 4">
    <name type="scientific">Muricoccus vinaceus</name>
    <dbReference type="NCBI Taxonomy" id="424704"/>
    <lineage>
        <taxon>Bacteria</taxon>
        <taxon>Pseudomonadati</taxon>
        <taxon>Pseudomonadota</taxon>
        <taxon>Alphaproteobacteria</taxon>
        <taxon>Acetobacterales</taxon>
        <taxon>Roseomonadaceae</taxon>
        <taxon>Muricoccus</taxon>
    </lineage>
</organism>
<evidence type="ECO:0000313" key="4">
    <source>
        <dbReference type="Proteomes" id="UP001589789"/>
    </source>
</evidence>
<feature type="signal peptide" evidence="1">
    <location>
        <begin position="1"/>
        <end position="27"/>
    </location>
</feature>
<dbReference type="PANTHER" id="PTHR31528">
    <property type="entry name" value="4-AMINO-5-HYDROXYMETHYL-2-METHYLPYRIMIDINE PHOSPHATE SYNTHASE THI11-RELATED"/>
    <property type="match status" value="1"/>
</dbReference>
<comment type="caution">
    <text evidence="3">The sequence shown here is derived from an EMBL/GenBank/DDBJ whole genome shotgun (WGS) entry which is preliminary data.</text>
</comment>
<accession>A0ABV6J0S6</accession>
<dbReference type="SUPFAM" id="SSF53850">
    <property type="entry name" value="Periplasmic binding protein-like II"/>
    <property type="match status" value="1"/>
</dbReference>
<dbReference type="RefSeq" id="WP_377056848.1">
    <property type="nucleotide sequence ID" value="NZ_JBHLVZ010000113.1"/>
</dbReference>
<dbReference type="Proteomes" id="UP001589789">
    <property type="component" value="Unassembled WGS sequence"/>
</dbReference>